<dbReference type="Pfam" id="PF13803">
    <property type="entry name" value="DUF4184"/>
    <property type="match status" value="1"/>
</dbReference>
<accession>A0ABV6W2Q8</accession>
<organism evidence="2 3">
    <name type="scientific">Streptacidiphilus cavernicola</name>
    <dbReference type="NCBI Taxonomy" id="3342716"/>
    <lineage>
        <taxon>Bacteria</taxon>
        <taxon>Bacillati</taxon>
        <taxon>Actinomycetota</taxon>
        <taxon>Actinomycetes</taxon>
        <taxon>Kitasatosporales</taxon>
        <taxon>Streptomycetaceae</taxon>
        <taxon>Streptacidiphilus</taxon>
    </lineage>
</organism>
<keyword evidence="3" id="KW-1185">Reference proteome</keyword>
<keyword evidence="1" id="KW-1133">Transmembrane helix</keyword>
<keyword evidence="1" id="KW-0472">Membrane</keyword>
<comment type="caution">
    <text evidence="2">The sequence shown here is derived from an EMBL/GenBank/DDBJ whole genome shotgun (WGS) entry which is preliminary data.</text>
</comment>
<feature type="transmembrane region" description="Helical" evidence="1">
    <location>
        <begin position="162"/>
        <end position="183"/>
    </location>
</feature>
<reference evidence="2 3" key="1">
    <citation type="submission" date="2024-09" db="EMBL/GenBank/DDBJ databases">
        <authorList>
            <person name="Lee S.D."/>
        </authorList>
    </citation>
    <scope>NUCLEOTIDE SEQUENCE [LARGE SCALE GENOMIC DNA]</scope>
    <source>
        <strain evidence="2 3">N8-3</strain>
    </source>
</reference>
<dbReference type="RefSeq" id="WP_380541220.1">
    <property type="nucleotide sequence ID" value="NZ_JBHFAB010000025.1"/>
</dbReference>
<evidence type="ECO:0000313" key="2">
    <source>
        <dbReference type="EMBL" id="MFC1420282.1"/>
    </source>
</evidence>
<protein>
    <submittedName>
        <fullName evidence="2">DUF4184 family protein</fullName>
    </submittedName>
</protein>
<evidence type="ECO:0000313" key="3">
    <source>
        <dbReference type="Proteomes" id="UP001592531"/>
    </source>
</evidence>
<feature type="transmembrane region" description="Helical" evidence="1">
    <location>
        <begin position="204"/>
        <end position="221"/>
    </location>
</feature>
<dbReference type="Proteomes" id="UP001592531">
    <property type="component" value="Unassembled WGS sequence"/>
</dbReference>
<proteinExistence type="predicted"/>
<name>A0ABV6W2Q8_9ACTN</name>
<dbReference type="EMBL" id="JBHFAB010000025">
    <property type="protein sequence ID" value="MFC1420282.1"/>
    <property type="molecule type" value="Genomic_DNA"/>
</dbReference>
<feature type="transmembrane region" description="Helical" evidence="1">
    <location>
        <begin position="237"/>
        <end position="258"/>
    </location>
</feature>
<gene>
    <name evidence="2" type="ORF">ACEZDE_27095</name>
</gene>
<sequence length="274" mass="28126">MPFTFSHPAAVLPLITGGRGRGRLVASALVAGSLAPDAMFFADSLLPGSYDTGRTLHRLRAVPTLDVAVAAALVAGWHGLLREPLTALLPDPWADRADAATAPLRKPGSRPTWQDAAWFAGSAALGAATHIGWDSFTHRGCAGVRLLPVLDRDFAGMPGYQALQWGTSAVGLGALALAGSRVLRGRTDVPPRRTVLTRRARRRGAALVAAGAVAGAAHRCLRDLPTGPGRRPTGSELVAVVSFGGGTGALLGAALHAAATRLTSRPNSGLTSAP</sequence>
<evidence type="ECO:0000256" key="1">
    <source>
        <dbReference type="SAM" id="Phobius"/>
    </source>
</evidence>
<dbReference type="InterPro" id="IPR025238">
    <property type="entry name" value="DUF4184"/>
</dbReference>
<keyword evidence="1" id="KW-0812">Transmembrane</keyword>